<dbReference type="InterPro" id="IPR013937">
    <property type="entry name" value="Sorting_nexin_C"/>
</dbReference>
<sequence length="1538" mass="172224">MKNLALEKKRRRISVERELWRKARMEVNEETNSGGQSELFHSPSNRQEEEVSEIAIVREYLLAGRFHRALTFGLDVPSLLFADPLGKDCQPGPSFQGNSDWDRLNGHSEEDAVLYDRLLSPESSLVGECQLDYSRVLASKLTKMLVPKSEAESSIVRTMLVEMLASCVLEPVIGCFHPDSVNGWIISGLELLAEKSGEEVGNSASTSNKSEDATSDSRTIINDFVTTHSINNDPSRYCSTSVTSEGKDQSNVVDEVLEEIVSEESVASSDFTDSLFDIDVEGTRKKEVVKLGDSSKAEQIITLLSMTIIELGSFVDFCRAREHGQDSVIDWDAKNCQDSVRHLVLVIEAALLFGVRSHPRRQQSQFQIEATLLDEDEFEVDIDDGFVGSKVMSKVYHHNPSLSAALMELTGDIDAFERLVEDADQGGEDDSIHQEHEVDIIIPKPNDLSTLRTLIAAWLHTGQAFKILSIVVRAKQTILQRFYHEHAFLRRENYANDFTQLLRQLDGVNILVDTMTLLENRCLLFDNGIEDLMRKIQCQPKIHIDQKLNPFPELIGRRRSLSNVSSHLNLHSMTVAGSVKANLAHNRYRIARFAQSASDIDLSPWKDRGAAPTKNPMGSNITYTNHQNCHGIPAHLVFSKNEVFASSLRSERERCFASWSKETKDMKNLEFVSRTNGMKEKDVMMHRELHHLSRFLYSNTTEIRIESCNIGDGPCLSNSAANVTVKGVSTRRMIEVPDEDSSFLLRASPKPLKPVAIQQDQRNPALGCKVYLSMYEEPAIHPKTKRFYGGRYLRQCLMRYYPNDRTASVTVAKKCVLDCRIQEDDNQIVLTENFQNLRHTCLKVAIGGILSSPLMEPGDFCATPRTGRAVDFAHRLSLFERPMVELGGKKFVVHDASSHRADASSLELSDASMTAAIIMRGSSGLNVCDVSIGNFMIKVNDDGTPLILLRANHEESSRSSPKAKGEAQPYRPSFIRAALLVKSARQEAQSQCLLHCIRSGSARSSTKLKSDEWLQPTLTLLAYANRRGHKGQSTLQRDLHFGINHIDRGQLRRNGILNPRYPTILRGLNTKVEDVVELKAASDFDLLGSPIFLFRIRCTVIAEYVGEGDDDELVANKVYASPDEKKKSGVSKSRYFREEWTVLRSLRDFTMFHKHIKGQVAPLEHSASTSAKLVGSVSAAFTIVGGNATSNERQRGPLVPSLSQATKAGNIGVSAKRVMERRKMLLDQYLKYLTSPTNMLSRCPELLTFLGACTSVYPLGVNDKNPDEYGREDITCMELVTESLKAGVVQVKQSNKAIVGTNIVASQSAGENKTAKVSPVEAESSDDGLTISPIETMNLNLGSAKPIEKKQNQPNHAAMEMARVRAGEITLKDVRRAIFRLLKDLFDLDNASFFRSRVISVVRTMSVAVTSEQYFNRLLFQIHVKYMNGEWVSGWILYFVNLFWPNDVFYKKAPLVSDDESTKLKCESKKMIKKCFPDQLRTVLGKHTDNGLDMLHEMLQNRMVLKSMAYMMLDLVLAEVFPELNDFVTCAESLGKDA</sequence>
<keyword evidence="6" id="KW-1185">Reference proteome</keyword>
<protein>
    <recommendedName>
        <fullName evidence="7">PX domain-containing protein</fullName>
    </recommendedName>
</protein>
<dbReference type="PANTHER" id="PTHR22775:SF3">
    <property type="entry name" value="SORTING NEXIN-13"/>
    <property type="match status" value="1"/>
</dbReference>
<evidence type="ECO:0000313" key="5">
    <source>
        <dbReference type="EMBL" id="KAL3808580.1"/>
    </source>
</evidence>
<evidence type="ECO:0000313" key="6">
    <source>
        <dbReference type="Proteomes" id="UP001530377"/>
    </source>
</evidence>
<feature type="domain" description="RUN" evidence="4">
    <location>
        <begin position="334"/>
        <end position="517"/>
    </location>
</feature>
<dbReference type="SUPFAM" id="SSF64268">
    <property type="entry name" value="PX domain"/>
    <property type="match status" value="1"/>
</dbReference>
<dbReference type="Gene3D" id="1.20.58.900">
    <property type="match status" value="1"/>
</dbReference>
<dbReference type="Pfam" id="PF08628">
    <property type="entry name" value="Nexin_C"/>
    <property type="match status" value="1"/>
</dbReference>
<feature type="region of interest" description="Disordered" evidence="2">
    <location>
        <begin position="26"/>
        <end position="46"/>
    </location>
</feature>
<reference evidence="5 6" key="1">
    <citation type="submission" date="2024-10" db="EMBL/GenBank/DDBJ databases">
        <title>Updated reference genomes for cyclostephanoid diatoms.</title>
        <authorList>
            <person name="Roberts W.R."/>
            <person name="Alverson A.J."/>
        </authorList>
    </citation>
    <scope>NUCLEOTIDE SEQUENCE [LARGE SCALE GENOMIC DNA]</scope>
    <source>
        <strain evidence="5 6">AJA228-03</strain>
    </source>
</reference>
<accession>A0ABD3R6M1</accession>
<dbReference type="Pfam" id="PF02194">
    <property type="entry name" value="PXA"/>
    <property type="match status" value="1"/>
</dbReference>
<comment type="similarity">
    <text evidence="1">Belongs to the sorting nexin family.</text>
</comment>
<dbReference type="EMBL" id="JALLPB020000489">
    <property type="protein sequence ID" value="KAL3808580.1"/>
    <property type="molecule type" value="Genomic_DNA"/>
</dbReference>
<evidence type="ECO:0000256" key="2">
    <source>
        <dbReference type="SAM" id="MobiDB-lite"/>
    </source>
</evidence>
<evidence type="ECO:0000259" key="3">
    <source>
        <dbReference type="PROSITE" id="PS50195"/>
    </source>
</evidence>
<organism evidence="5 6">
    <name type="scientific">Cyclostephanos tholiformis</name>
    <dbReference type="NCBI Taxonomy" id="382380"/>
    <lineage>
        <taxon>Eukaryota</taxon>
        <taxon>Sar</taxon>
        <taxon>Stramenopiles</taxon>
        <taxon>Ochrophyta</taxon>
        <taxon>Bacillariophyta</taxon>
        <taxon>Coscinodiscophyceae</taxon>
        <taxon>Thalassiosirophycidae</taxon>
        <taxon>Stephanodiscales</taxon>
        <taxon>Stephanodiscaceae</taxon>
        <taxon>Cyclostephanos</taxon>
    </lineage>
</organism>
<dbReference type="PROSITE" id="PS50826">
    <property type="entry name" value="RUN"/>
    <property type="match status" value="1"/>
</dbReference>
<evidence type="ECO:0000256" key="1">
    <source>
        <dbReference type="ARBA" id="ARBA00010883"/>
    </source>
</evidence>
<name>A0ABD3R6M1_9STRA</name>
<comment type="caution">
    <text evidence="5">The sequence shown here is derived from an EMBL/GenBank/DDBJ whole genome shotgun (WGS) entry which is preliminary data.</text>
</comment>
<dbReference type="Proteomes" id="UP001530377">
    <property type="component" value="Unassembled WGS sequence"/>
</dbReference>
<dbReference type="InterPro" id="IPR004012">
    <property type="entry name" value="Run_dom"/>
</dbReference>
<dbReference type="InterPro" id="IPR037213">
    <property type="entry name" value="Run_dom_sf"/>
</dbReference>
<gene>
    <name evidence="5" type="ORF">ACHAXA_004035</name>
</gene>
<proteinExistence type="inferred from homology"/>
<dbReference type="InterPro" id="IPR036871">
    <property type="entry name" value="PX_dom_sf"/>
</dbReference>
<feature type="domain" description="PX" evidence="3">
    <location>
        <begin position="1094"/>
        <end position="1257"/>
    </location>
</feature>
<dbReference type="PROSITE" id="PS50195">
    <property type="entry name" value="PX"/>
    <property type="match status" value="1"/>
</dbReference>
<dbReference type="Gene3D" id="3.30.1520.10">
    <property type="entry name" value="Phox-like domain"/>
    <property type="match status" value="1"/>
</dbReference>
<evidence type="ECO:0000259" key="4">
    <source>
        <dbReference type="PROSITE" id="PS50826"/>
    </source>
</evidence>
<evidence type="ECO:0008006" key="7">
    <source>
        <dbReference type="Google" id="ProtNLM"/>
    </source>
</evidence>
<dbReference type="PANTHER" id="PTHR22775">
    <property type="entry name" value="SORTING NEXIN"/>
    <property type="match status" value="1"/>
</dbReference>
<dbReference type="InterPro" id="IPR003114">
    <property type="entry name" value="Phox_assoc"/>
</dbReference>
<dbReference type="InterPro" id="IPR001683">
    <property type="entry name" value="PX_dom"/>
</dbReference>